<feature type="domain" description="Macroglobulin" evidence="2">
    <location>
        <begin position="114"/>
        <end position="185"/>
    </location>
</feature>
<dbReference type="Pfam" id="PF17789">
    <property type="entry name" value="MG4"/>
    <property type="match status" value="1"/>
</dbReference>
<gene>
    <name evidence="4" type="ORF">JD844_010055</name>
</gene>
<evidence type="ECO:0000313" key="4">
    <source>
        <dbReference type="EMBL" id="KAH0628656.1"/>
    </source>
</evidence>
<dbReference type="InterPro" id="IPR050473">
    <property type="entry name" value="A2M/Complement_sys"/>
</dbReference>
<dbReference type="PANTHER" id="PTHR11412:SF165">
    <property type="entry name" value="ALPHA-2-MACROGLOBULIN"/>
    <property type="match status" value="1"/>
</dbReference>
<dbReference type="InterPro" id="IPR013783">
    <property type="entry name" value="Ig-like_fold"/>
</dbReference>
<dbReference type="InterPro" id="IPR040839">
    <property type="entry name" value="MG4"/>
</dbReference>
<dbReference type="InterPro" id="IPR041555">
    <property type="entry name" value="MG3"/>
</dbReference>
<protein>
    <submittedName>
        <fullName evidence="4">Uncharacterized protein</fullName>
    </submittedName>
</protein>
<name>A0ABQ7TGZ0_PHRPL</name>
<dbReference type="Proteomes" id="UP000826234">
    <property type="component" value="Unassembled WGS sequence"/>
</dbReference>
<evidence type="ECO:0000256" key="1">
    <source>
        <dbReference type="ARBA" id="ARBA00022966"/>
    </source>
</evidence>
<reference evidence="4 5" key="1">
    <citation type="journal article" date="2022" name="Gigascience">
        <title>A chromosome-level genome assembly and annotation of the desert horned lizard, Phrynosoma platyrhinos, provides insight into chromosomal rearrangements among reptiles.</title>
        <authorList>
            <person name="Koochekian N."/>
            <person name="Ascanio A."/>
            <person name="Farleigh K."/>
            <person name="Card D.C."/>
            <person name="Schield D.R."/>
            <person name="Castoe T.A."/>
            <person name="Jezkova T."/>
        </authorList>
    </citation>
    <scope>NUCLEOTIDE SEQUENCE [LARGE SCALE GENOMIC DNA]</scope>
    <source>
        <strain evidence="4">NK-2021</strain>
    </source>
</reference>
<dbReference type="Gene3D" id="2.60.40.10">
    <property type="entry name" value="Immunoglobulins"/>
    <property type="match status" value="1"/>
</dbReference>
<evidence type="ECO:0000259" key="3">
    <source>
        <dbReference type="Pfam" id="PF17791"/>
    </source>
</evidence>
<dbReference type="PANTHER" id="PTHR11412">
    <property type="entry name" value="MACROGLOBULIN / COMPLEMENT"/>
    <property type="match status" value="1"/>
</dbReference>
<keyword evidence="5" id="KW-1185">Reference proteome</keyword>
<evidence type="ECO:0000313" key="5">
    <source>
        <dbReference type="Proteomes" id="UP000826234"/>
    </source>
</evidence>
<keyword evidence="1" id="KW-0882">Thioester bond</keyword>
<sequence>MSHGYQNQKGYTYGKPVPGLVDFHVCREYAPEILATYNPNKRTCSDEDVICLEFSGKADEHGCFSKVVKTTAFQLRRSGFQNTIKVEGKITEDGTGVELTGQGSTSITPILSKVIFERVDKYYKPGIPFSGQVKLVDGTDKPIANESIQIFTGTITVTNGDIPVYITDDQGRAQFSIDTTNFTDTYYMIEAFSGQ</sequence>
<organism evidence="4 5">
    <name type="scientific">Phrynosoma platyrhinos</name>
    <name type="common">Desert horned lizard</name>
    <dbReference type="NCBI Taxonomy" id="52577"/>
    <lineage>
        <taxon>Eukaryota</taxon>
        <taxon>Metazoa</taxon>
        <taxon>Chordata</taxon>
        <taxon>Craniata</taxon>
        <taxon>Vertebrata</taxon>
        <taxon>Euteleostomi</taxon>
        <taxon>Lepidosauria</taxon>
        <taxon>Squamata</taxon>
        <taxon>Bifurcata</taxon>
        <taxon>Unidentata</taxon>
        <taxon>Episquamata</taxon>
        <taxon>Toxicofera</taxon>
        <taxon>Iguania</taxon>
        <taxon>Phrynosomatidae</taxon>
        <taxon>Phrynosomatinae</taxon>
        <taxon>Phrynosoma</taxon>
    </lineage>
</organism>
<accession>A0ABQ7TGZ0</accession>
<evidence type="ECO:0000259" key="2">
    <source>
        <dbReference type="Pfam" id="PF17789"/>
    </source>
</evidence>
<dbReference type="EMBL" id="JAIPUX010000439">
    <property type="protein sequence ID" value="KAH0628656.1"/>
    <property type="molecule type" value="Genomic_DNA"/>
</dbReference>
<dbReference type="Pfam" id="PF17791">
    <property type="entry name" value="MG3"/>
    <property type="match status" value="1"/>
</dbReference>
<comment type="caution">
    <text evidence="4">The sequence shown here is derived from an EMBL/GenBank/DDBJ whole genome shotgun (WGS) entry which is preliminary data.</text>
</comment>
<feature type="domain" description="Macroglobulin" evidence="3">
    <location>
        <begin position="11"/>
        <end position="76"/>
    </location>
</feature>
<proteinExistence type="predicted"/>